<accession>A0A238C4A9</accession>
<organism evidence="1 2">
    <name type="scientific">Onchocerca flexuosa</name>
    <dbReference type="NCBI Taxonomy" id="387005"/>
    <lineage>
        <taxon>Eukaryota</taxon>
        <taxon>Metazoa</taxon>
        <taxon>Ecdysozoa</taxon>
        <taxon>Nematoda</taxon>
        <taxon>Chromadorea</taxon>
        <taxon>Rhabditida</taxon>
        <taxon>Spirurina</taxon>
        <taxon>Spiruromorpha</taxon>
        <taxon>Filarioidea</taxon>
        <taxon>Onchocercidae</taxon>
        <taxon>Onchocerca</taxon>
    </lineage>
</organism>
<gene>
    <name evidence="1" type="ORF">X798_01071</name>
</gene>
<dbReference type="AlphaFoldDB" id="A0A238C4A9"/>
<dbReference type="EMBL" id="KZ269979">
    <property type="protein sequence ID" value="OZC11890.1"/>
    <property type="molecule type" value="Genomic_DNA"/>
</dbReference>
<evidence type="ECO:0000313" key="1">
    <source>
        <dbReference type="EMBL" id="OZC11890.1"/>
    </source>
</evidence>
<name>A0A238C4A9_9BILA</name>
<sequence>MNARRNNECTMLVYNMELTLDVCIGEVDVAWNMKLTLDECEFDRFKKHITHFLYSLFIEKLQQIFVQEQKTIFGRVEI</sequence>
<proteinExistence type="predicted"/>
<dbReference type="Proteomes" id="UP000242913">
    <property type="component" value="Unassembled WGS sequence"/>
</dbReference>
<reference evidence="1 2" key="1">
    <citation type="submission" date="2015-12" db="EMBL/GenBank/DDBJ databases">
        <title>Draft genome of the nematode, Onchocerca flexuosa.</title>
        <authorList>
            <person name="Mitreva M."/>
        </authorList>
    </citation>
    <scope>NUCLEOTIDE SEQUENCE [LARGE SCALE GENOMIC DNA]</scope>
    <source>
        <strain evidence="1">Red Deer</strain>
    </source>
</reference>
<evidence type="ECO:0000313" key="2">
    <source>
        <dbReference type="Proteomes" id="UP000242913"/>
    </source>
</evidence>
<protein>
    <submittedName>
        <fullName evidence="1">Uncharacterized protein</fullName>
    </submittedName>
</protein>
<keyword evidence="2" id="KW-1185">Reference proteome</keyword>